<dbReference type="InterPro" id="IPR002525">
    <property type="entry name" value="Transp_IS110-like_N"/>
</dbReference>
<organism evidence="4 5">
    <name type="scientific">Pseudonocardia zijingensis</name>
    <dbReference type="NCBI Taxonomy" id="153376"/>
    <lineage>
        <taxon>Bacteria</taxon>
        <taxon>Bacillati</taxon>
        <taxon>Actinomycetota</taxon>
        <taxon>Actinomycetes</taxon>
        <taxon>Pseudonocardiales</taxon>
        <taxon>Pseudonocardiaceae</taxon>
        <taxon>Pseudonocardia</taxon>
    </lineage>
</organism>
<protein>
    <submittedName>
        <fullName evidence="4">IS110 family transposase</fullName>
    </submittedName>
</protein>
<dbReference type="Pfam" id="PF01548">
    <property type="entry name" value="DEDD_Tnp_IS110"/>
    <property type="match status" value="1"/>
</dbReference>
<proteinExistence type="predicted"/>
<dbReference type="InterPro" id="IPR003346">
    <property type="entry name" value="Transposase_20"/>
</dbReference>
<evidence type="ECO:0000259" key="2">
    <source>
        <dbReference type="Pfam" id="PF01548"/>
    </source>
</evidence>
<feature type="domain" description="Transposase IS116/IS110/IS902 C-terminal" evidence="3">
    <location>
        <begin position="277"/>
        <end position="360"/>
    </location>
</feature>
<evidence type="ECO:0000259" key="3">
    <source>
        <dbReference type="Pfam" id="PF02371"/>
    </source>
</evidence>
<reference evidence="4 5" key="1">
    <citation type="journal article" date="2019" name="Int. J. Syst. Evol. Microbiol.">
        <title>The Global Catalogue of Microorganisms (GCM) 10K type strain sequencing project: providing services to taxonomists for standard genome sequencing and annotation.</title>
        <authorList>
            <consortium name="The Broad Institute Genomics Platform"/>
            <consortium name="The Broad Institute Genome Sequencing Center for Infectious Disease"/>
            <person name="Wu L."/>
            <person name="Ma J."/>
        </authorList>
    </citation>
    <scope>NUCLEOTIDE SEQUENCE [LARGE SCALE GENOMIC DNA]</scope>
    <source>
        <strain evidence="4 5">JCM 11117</strain>
    </source>
</reference>
<feature type="region of interest" description="Disordered" evidence="1">
    <location>
        <begin position="1"/>
        <end position="34"/>
    </location>
</feature>
<accession>A0ABN1Q7H3</accession>
<keyword evidence="5" id="KW-1185">Reference proteome</keyword>
<dbReference type="NCBIfam" id="NF033542">
    <property type="entry name" value="transpos_IS110"/>
    <property type="match status" value="1"/>
</dbReference>
<evidence type="ECO:0000256" key="1">
    <source>
        <dbReference type="SAM" id="MobiDB-lite"/>
    </source>
</evidence>
<dbReference type="EMBL" id="BAAAHP010000092">
    <property type="protein sequence ID" value="GAA0938746.1"/>
    <property type="molecule type" value="Genomic_DNA"/>
</dbReference>
<evidence type="ECO:0000313" key="4">
    <source>
        <dbReference type="EMBL" id="GAA0938746.1"/>
    </source>
</evidence>
<dbReference type="Pfam" id="PF02371">
    <property type="entry name" value="Transposase_20"/>
    <property type="match status" value="1"/>
</dbReference>
<comment type="caution">
    <text evidence="4">The sequence shown here is derived from an EMBL/GenBank/DDBJ whole genome shotgun (WGS) entry which is preliminary data.</text>
</comment>
<sequence>MLSRSPVPAVTIPSTQPEETAVTSMTDPAAGDDPAPVTGVVIGVDTHKDRHVAVAITPLGVRLGQTSCPASTTGYRQLHAWAGGFGPVHAFGVEGTGSYGAGLQRHLRAAGQVVCEVNRPDRATRRRRGKSDPIDAEAAARAVLAGHAQTSPKAADAAVEMIRMVKTVRSSAVKARTQAINQIHALLVTAPAELREELAGLSTTQLITTCADLTDTTDSTDPGDLADAAGLADLLAGPTALARHTLAVLARRAQALHTEATQASALIARLARRAAPRLLQLFGVGPDTGATLLITAGDNPERIHTEAALAALCGTNPIPASSGKTNRHRLNRGGDRQANAALHRIIVVRLRHHAPTRAYMARRTAEGKTKREIIRCLKRYLVREIYQALNTPTAA</sequence>
<feature type="compositionally biased region" description="Polar residues" evidence="1">
    <location>
        <begin position="12"/>
        <end position="26"/>
    </location>
</feature>
<evidence type="ECO:0000313" key="5">
    <source>
        <dbReference type="Proteomes" id="UP001499967"/>
    </source>
</evidence>
<dbReference type="Proteomes" id="UP001499967">
    <property type="component" value="Unassembled WGS sequence"/>
</dbReference>
<dbReference type="InterPro" id="IPR047650">
    <property type="entry name" value="Transpos_IS110"/>
</dbReference>
<feature type="domain" description="Transposase IS110-like N-terminal" evidence="2">
    <location>
        <begin position="42"/>
        <end position="188"/>
    </location>
</feature>
<name>A0ABN1Q7H3_9PSEU</name>
<gene>
    <name evidence="4" type="ORF">GCM10009559_32680</name>
</gene>
<dbReference type="PANTHER" id="PTHR33055:SF16">
    <property type="entry name" value="TRANSPOSASE FOR INSERTION SEQUENCE ELEMENT IS1547"/>
    <property type="match status" value="1"/>
</dbReference>
<dbReference type="PANTHER" id="PTHR33055">
    <property type="entry name" value="TRANSPOSASE FOR INSERTION SEQUENCE ELEMENT IS1111A"/>
    <property type="match status" value="1"/>
</dbReference>